<dbReference type="PANTHER" id="PTHR14005:SF0">
    <property type="entry name" value="EUKARYOTIC TRANSLATION INITIATION FACTOR 3 SUBUNIT A"/>
    <property type="match status" value="1"/>
</dbReference>
<evidence type="ECO:0000256" key="6">
    <source>
        <dbReference type="SAM" id="MobiDB-lite"/>
    </source>
</evidence>
<keyword evidence="5" id="KW-0175">Coiled coil</keyword>
<comment type="function">
    <text evidence="5">RNA-binding component of the eukaryotic translation initiation factor 3 (eIF-3) complex, which is involved in protein synthesis of a specialized repertoire of mRNAs and, together with other initiation factors, stimulates binding of mRNA and methionyl-tRNAi to the 40S ribosome. The eIF-3 complex specifically targets and initiates translation of a subset of mRNAs involved in cell proliferation.</text>
</comment>
<dbReference type="InParanoid" id="A0A1Z5KQK7"/>
<dbReference type="Pfam" id="PF01399">
    <property type="entry name" value="PCI"/>
    <property type="match status" value="1"/>
</dbReference>
<dbReference type="GO" id="GO:0071541">
    <property type="term" value="C:eukaryotic translation initiation factor 3 complex, eIF3m"/>
    <property type="evidence" value="ECO:0007669"/>
    <property type="project" value="TreeGrafter"/>
</dbReference>
<evidence type="ECO:0000256" key="4">
    <source>
        <dbReference type="ARBA" id="ARBA00022917"/>
    </source>
</evidence>
<dbReference type="GO" id="GO:0043614">
    <property type="term" value="C:multi-eIF complex"/>
    <property type="evidence" value="ECO:0007669"/>
    <property type="project" value="TreeGrafter"/>
</dbReference>
<feature type="compositionally biased region" description="Basic and acidic residues" evidence="6">
    <location>
        <begin position="951"/>
        <end position="961"/>
    </location>
</feature>
<gene>
    <name evidence="8" type="ORF">FisN_27Hh057</name>
</gene>
<dbReference type="InterPro" id="IPR054711">
    <property type="entry name" value="eIF3a_PCI_TPR-like"/>
</dbReference>
<dbReference type="PANTHER" id="PTHR14005">
    <property type="entry name" value="EUKARYOTIC TRANSLATION INITIATION FACTOR 3, THETA SUBUNIT"/>
    <property type="match status" value="1"/>
</dbReference>
<evidence type="ECO:0000313" key="9">
    <source>
        <dbReference type="Proteomes" id="UP000198406"/>
    </source>
</evidence>
<evidence type="ECO:0000313" key="8">
    <source>
        <dbReference type="EMBL" id="GAX28291.1"/>
    </source>
</evidence>
<dbReference type="GO" id="GO:0016282">
    <property type="term" value="C:eukaryotic 43S preinitiation complex"/>
    <property type="evidence" value="ECO:0007669"/>
    <property type="project" value="UniProtKB-UniRule"/>
</dbReference>
<dbReference type="Pfam" id="PF22591">
    <property type="entry name" value="eIF3a_PCI_TPR-like"/>
    <property type="match status" value="1"/>
</dbReference>
<keyword evidence="3 5" id="KW-0694">RNA-binding</keyword>
<comment type="subunit">
    <text evidence="5">Component of the eukaryotic translation initiation factor 3 (eIF-3) complex.</text>
</comment>
<dbReference type="InterPro" id="IPR027512">
    <property type="entry name" value="EIF3A"/>
</dbReference>
<feature type="coiled-coil region" evidence="5">
    <location>
        <begin position="610"/>
        <end position="770"/>
    </location>
</feature>
<keyword evidence="1 5" id="KW-0963">Cytoplasm</keyword>
<keyword evidence="2 5" id="KW-0396">Initiation factor</keyword>
<keyword evidence="9" id="KW-1185">Reference proteome</keyword>
<dbReference type="GO" id="GO:0003743">
    <property type="term" value="F:translation initiation factor activity"/>
    <property type="evidence" value="ECO:0007669"/>
    <property type="project" value="UniProtKB-UniRule"/>
</dbReference>
<feature type="domain" description="PCI" evidence="7">
    <location>
        <begin position="376"/>
        <end position="567"/>
    </location>
</feature>
<dbReference type="Gene3D" id="1.25.40.860">
    <property type="match status" value="2"/>
</dbReference>
<reference evidence="8 9" key="1">
    <citation type="journal article" date="2015" name="Plant Cell">
        <title>Oil accumulation by the oleaginous diatom Fistulifera solaris as revealed by the genome and transcriptome.</title>
        <authorList>
            <person name="Tanaka T."/>
            <person name="Maeda Y."/>
            <person name="Veluchamy A."/>
            <person name="Tanaka M."/>
            <person name="Abida H."/>
            <person name="Marechal E."/>
            <person name="Bowler C."/>
            <person name="Muto M."/>
            <person name="Sunaga Y."/>
            <person name="Tanaka M."/>
            <person name="Yoshino T."/>
            <person name="Taniguchi T."/>
            <person name="Fukuda Y."/>
            <person name="Nemoto M."/>
            <person name="Matsumoto M."/>
            <person name="Wong P.S."/>
            <person name="Aburatani S."/>
            <person name="Fujibuchi W."/>
        </authorList>
    </citation>
    <scope>NUCLEOTIDE SEQUENCE [LARGE SCALE GENOMIC DNA]</scope>
    <source>
        <strain evidence="8 9">JPCC DA0580</strain>
    </source>
</reference>
<feature type="compositionally biased region" description="Gly residues" evidence="6">
    <location>
        <begin position="913"/>
        <end position="923"/>
    </location>
</feature>
<dbReference type="GO" id="GO:0071540">
    <property type="term" value="C:eukaryotic translation initiation factor 3 complex, eIF3e"/>
    <property type="evidence" value="ECO:0007669"/>
    <property type="project" value="TreeGrafter"/>
</dbReference>
<feature type="compositionally biased region" description="Gly residues" evidence="6">
    <location>
        <begin position="930"/>
        <end position="941"/>
    </location>
</feature>
<evidence type="ECO:0000256" key="3">
    <source>
        <dbReference type="ARBA" id="ARBA00022884"/>
    </source>
</evidence>
<dbReference type="SMART" id="SM00088">
    <property type="entry name" value="PINT"/>
    <property type="match status" value="1"/>
</dbReference>
<dbReference type="GO" id="GO:0002188">
    <property type="term" value="P:translation reinitiation"/>
    <property type="evidence" value="ECO:0007669"/>
    <property type="project" value="TreeGrafter"/>
</dbReference>
<comment type="similarity">
    <text evidence="5">Belongs to the eIF-3 subunit A family.</text>
</comment>
<evidence type="ECO:0000256" key="5">
    <source>
        <dbReference type="HAMAP-Rule" id="MF_03000"/>
    </source>
</evidence>
<feature type="region of interest" description="Disordered" evidence="6">
    <location>
        <begin position="829"/>
        <end position="961"/>
    </location>
</feature>
<keyword evidence="4 5" id="KW-0648">Protein biosynthesis</keyword>
<dbReference type="GO" id="GO:0003729">
    <property type="term" value="F:mRNA binding"/>
    <property type="evidence" value="ECO:0007669"/>
    <property type="project" value="TreeGrafter"/>
</dbReference>
<comment type="caution">
    <text evidence="8">The sequence shown here is derived from an EMBL/GenBank/DDBJ whole genome shotgun (WGS) entry which is preliminary data.</text>
</comment>
<dbReference type="EMBL" id="BDSP01000271">
    <property type="protein sequence ID" value="GAX28291.1"/>
    <property type="molecule type" value="Genomic_DNA"/>
</dbReference>
<feature type="compositionally biased region" description="Basic and acidic residues" evidence="6">
    <location>
        <begin position="839"/>
        <end position="897"/>
    </location>
</feature>
<evidence type="ECO:0000259" key="7">
    <source>
        <dbReference type="PROSITE" id="PS50250"/>
    </source>
</evidence>
<comment type="subcellular location">
    <subcellularLocation>
        <location evidence="5">Cytoplasm</location>
    </subcellularLocation>
</comment>
<dbReference type="Gene3D" id="4.10.860.10">
    <property type="entry name" value="UVR domain"/>
    <property type="match status" value="1"/>
</dbReference>
<evidence type="ECO:0000256" key="2">
    <source>
        <dbReference type="ARBA" id="ARBA00022540"/>
    </source>
</evidence>
<dbReference type="InterPro" id="IPR000717">
    <property type="entry name" value="PCI_dom"/>
</dbReference>
<evidence type="ECO:0000256" key="1">
    <source>
        <dbReference type="ARBA" id="ARBA00022490"/>
    </source>
</evidence>
<dbReference type="GO" id="GO:0033290">
    <property type="term" value="C:eukaryotic 48S preinitiation complex"/>
    <property type="evidence" value="ECO:0007669"/>
    <property type="project" value="UniProtKB-UniRule"/>
</dbReference>
<accession>A0A1Z5KQK7</accession>
<dbReference type="OrthoDB" id="18884at2759"/>
<dbReference type="HAMAP" id="MF_03000">
    <property type="entry name" value="eIF3a"/>
    <property type="match status" value="1"/>
</dbReference>
<dbReference type="Proteomes" id="UP000198406">
    <property type="component" value="Unassembled WGS sequence"/>
</dbReference>
<protein>
    <recommendedName>
        <fullName evidence="5">Eukaryotic translation initiation factor 3 subunit A</fullName>
        <shortName evidence="5">eIF3a</shortName>
    </recommendedName>
    <alternativeName>
        <fullName evidence="5">Eukaryotic translation initiation factor 3 subunit 10</fullName>
    </alternativeName>
</protein>
<sequence>MSLKEDERTRKPALLAFAAMKLNNEIQSGFILRSCIICLLDLLTSATMSSFHYKPELALRRAQELREIRQEDAALALLHEVLSNRRNRTWSPAYEQIMITYLDLCLDLHKSREAKDGLHQYRNLSQSQAPGSLEKVIRYLMEQAERKCDEAQKFAMELESRTAEEDDEEEGFAASPQAILLSTMSTDPAKSQRDSTVLLPSLKFLWETYRAILDILRSNSKLEFVYHAAAQNALQFCQTYKRRMEFRHLCDMLRLHLGNLRQYGGDDDIKSNKIRGWEGWSQDSVELHLQTRFAQLETASVLHRYTEGFRTVEDIYNILQIGRGKTPPKAKLMAAYYEKLTTLFWVSENYLFHAFAWYKYYSLCREFHRGMSEEIKQRQASAVLLAALCIPPNYNSNGGGVFQDDVMKQKMSRMAVLLGFHTRHPTREVLLQEIKSKNLLDQVPDYLRDLYNLLEQTQDPVIMVEQTQPLLQRLQKEVGSTYDQDTGIADNTLGRYVKPLENVLLLRLIVNLNQAYHTVSLDYLQRLTTGMTFHQIEKSLVQFTQTKAITVRIDHRAGCLRFGATTDWNSSQLTVLGKSLEQVAKSIHPPAPTDRLSEYQRIRESLDDDHTGLLKRKELIEKRKEQAERDVQEKLRLAAQRKAEEDAARKAEEEKRIAREQRLRELEKQRKIQQELDNQEKKRFLTAMGKDTEAMTDEQISQIDTEALQREHQEKLNKKKEEAERKTKEVAKKLDYLVRAIRIEELPLIRKKYEEKVNHDRDLYEKENEEKVKIAKKRWEEDVEAKKALEAHSVFSYCQKFEDMVMTWREAEHSVLCAEAERNAEAEAERAKFRRARKRKEDEAKRKAEEEARQKAEEEQRKAAEEKQKREEAKREKEAAEEKGRQAELKRMDEDRKKKVGKYVPPALRGRSGDTGGSSGGTGEQRRFGGGDAGGYPGGGRYDARSSGSRQEGRSDAGRWR</sequence>
<dbReference type="AlphaFoldDB" id="A0A1Z5KQK7"/>
<proteinExistence type="inferred from homology"/>
<dbReference type="PROSITE" id="PS50250">
    <property type="entry name" value="PCI"/>
    <property type="match status" value="1"/>
</dbReference>
<dbReference type="FunCoup" id="A0A1Z5KQK7">
    <property type="interactions" value="646"/>
</dbReference>
<organism evidence="8 9">
    <name type="scientific">Fistulifera solaris</name>
    <name type="common">Oleaginous diatom</name>
    <dbReference type="NCBI Taxonomy" id="1519565"/>
    <lineage>
        <taxon>Eukaryota</taxon>
        <taxon>Sar</taxon>
        <taxon>Stramenopiles</taxon>
        <taxon>Ochrophyta</taxon>
        <taxon>Bacillariophyta</taxon>
        <taxon>Bacillariophyceae</taxon>
        <taxon>Bacillariophycidae</taxon>
        <taxon>Naviculales</taxon>
        <taxon>Naviculaceae</taxon>
        <taxon>Fistulifera</taxon>
    </lineage>
</organism>
<dbReference type="GO" id="GO:0001732">
    <property type="term" value="P:formation of cytoplasmic translation initiation complex"/>
    <property type="evidence" value="ECO:0007669"/>
    <property type="project" value="UniProtKB-UniRule"/>
</dbReference>
<name>A0A1Z5KQK7_FISSO</name>